<keyword evidence="3" id="KW-1185">Reference proteome</keyword>
<dbReference type="EMBL" id="KB007908">
    <property type="protein sequence ID" value="ELR21123.1"/>
    <property type="molecule type" value="Genomic_DNA"/>
</dbReference>
<organism evidence="2 3">
    <name type="scientific">Acanthamoeba castellanii (strain ATCC 30010 / Neff)</name>
    <dbReference type="NCBI Taxonomy" id="1257118"/>
    <lineage>
        <taxon>Eukaryota</taxon>
        <taxon>Amoebozoa</taxon>
        <taxon>Discosea</taxon>
        <taxon>Longamoebia</taxon>
        <taxon>Centramoebida</taxon>
        <taxon>Acanthamoebidae</taxon>
        <taxon>Acanthamoeba</taxon>
    </lineage>
</organism>
<gene>
    <name evidence="2" type="ORF">ACA1_283200</name>
</gene>
<dbReference type="KEGG" id="acan:ACA1_283200"/>
<evidence type="ECO:0000313" key="2">
    <source>
        <dbReference type="EMBL" id="ELR21123.1"/>
    </source>
</evidence>
<evidence type="ECO:0000313" key="3">
    <source>
        <dbReference type="Proteomes" id="UP000011083"/>
    </source>
</evidence>
<protein>
    <submittedName>
        <fullName evidence="2">Uncharacterized protein</fullName>
    </submittedName>
</protein>
<feature type="region of interest" description="Disordered" evidence="1">
    <location>
        <begin position="25"/>
        <end position="87"/>
    </location>
</feature>
<reference evidence="2 3" key="1">
    <citation type="journal article" date="2013" name="Genome Biol.">
        <title>Genome of Acanthamoeba castellanii highlights extensive lateral gene transfer and early evolution of tyrosine kinase signaling.</title>
        <authorList>
            <person name="Clarke M."/>
            <person name="Lohan A.J."/>
            <person name="Liu B."/>
            <person name="Lagkouvardos I."/>
            <person name="Roy S."/>
            <person name="Zafar N."/>
            <person name="Bertelli C."/>
            <person name="Schilde C."/>
            <person name="Kianianmomeni A."/>
            <person name="Burglin T.R."/>
            <person name="Frech C."/>
            <person name="Turcotte B."/>
            <person name="Kopec K.O."/>
            <person name="Synnott J.M."/>
            <person name="Choo C."/>
            <person name="Paponov I."/>
            <person name="Finkler A."/>
            <person name="Soon Heng Tan C."/>
            <person name="Hutchins A.P."/>
            <person name="Weinmeier T."/>
            <person name="Rattei T."/>
            <person name="Chu J.S."/>
            <person name="Gimenez G."/>
            <person name="Irimia M."/>
            <person name="Rigden D.J."/>
            <person name="Fitzpatrick D.A."/>
            <person name="Lorenzo-Morales J."/>
            <person name="Bateman A."/>
            <person name="Chiu C.H."/>
            <person name="Tang P."/>
            <person name="Hegemann P."/>
            <person name="Fromm H."/>
            <person name="Raoult D."/>
            <person name="Greub G."/>
            <person name="Miranda-Saavedra D."/>
            <person name="Chen N."/>
            <person name="Nash P."/>
            <person name="Ginger M.L."/>
            <person name="Horn M."/>
            <person name="Schaap P."/>
            <person name="Caler L."/>
            <person name="Loftus B."/>
        </authorList>
    </citation>
    <scope>NUCLEOTIDE SEQUENCE [LARGE SCALE GENOMIC DNA]</scope>
    <source>
        <strain evidence="2 3">Neff</strain>
    </source>
</reference>
<sequence>MSLDLLMLSGPCIHLTTKKRHLFTTASDPTDTNEAPDTANDAPDAVPASILPAPIVGRPKKKPRQGALAEAAQPASSSTEPPQQCDLFKVPTPKSKPNYFLSAVSQPLHKGTERTDEEYLKDEAWPDTKPAAARAQPRLTYEKAQKKQLAPLSPPLSVFHFDTHRTALPSASSGSYFLDAGLDPVALYDDTDVSHRHTPPSFYRLSATEE</sequence>
<evidence type="ECO:0000256" key="1">
    <source>
        <dbReference type="SAM" id="MobiDB-lite"/>
    </source>
</evidence>
<proteinExistence type="predicted"/>
<dbReference type="VEuPathDB" id="AmoebaDB:ACA1_283200"/>
<feature type="region of interest" description="Disordered" evidence="1">
    <location>
        <begin position="190"/>
        <end position="210"/>
    </location>
</feature>
<feature type="compositionally biased region" description="Polar residues" evidence="1">
    <location>
        <begin position="25"/>
        <end position="35"/>
    </location>
</feature>
<dbReference type="AlphaFoldDB" id="L8H8S6"/>
<name>L8H8S6_ACACF</name>
<dbReference type="RefSeq" id="XP_004344866.1">
    <property type="nucleotide sequence ID" value="XM_004344816.1"/>
</dbReference>
<accession>L8H8S6</accession>
<dbReference type="Proteomes" id="UP000011083">
    <property type="component" value="Unassembled WGS sequence"/>
</dbReference>
<dbReference type="GeneID" id="14922001"/>